<dbReference type="AlphaFoldDB" id="A0A5B7F602"/>
<dbReference type="EMBL" id="VSRR010005636">
    <property type="protein sequence ID" value="MPC42980.1"/>
    <property type="molecule type" value="Genomic_DNA"/>
</dbReference>
<gene>
    <name evidence="2" type="ORF">E2C01_036614</name>
</gene>
<reference evidence="2 3" key="1">
    <citation type="submission" date="2019-05" db="EMBL/GenBank/DDBJ databases">
        <title>Another draft genome of Portunus trituberculatus and its Hox gene families provides insights of decapod evolution.</title>
        <authorList>
            <person name="Jeong J.-H."/>
            <person name="Song I."/>
            <person name="Kim S."/>
            <person name="Choi T."/>
            <person name="Kim D."/>
            <person name="Ryu S."/>
            <person name="Kim W."/>
        </authorList>
    </citation>
    <scope>NUCLEOTIDE SEQUENCE [LARGE SCALE GENOMIC DNA]</scope>
    <source>
        <tissue evidence="2">Muscle</tissue>
    </source>
</reference>
<feature type="compositionally biased region" description="Basic and acidic residues" evidence="1">
    <location>
        <begin position="78"/>
        <end position="88"/>
    </location>
</feature>
<feature type="region of interest" description="Disordered" evidence="1">
    <location>
        <begin position="50"/>
        <end position="102"/>
    </location>
</feature>
<protein>
    <submittedName>
        <fullName evidence="2">Uncharacterized protein</fullName>
    </submittedName>
</protein>
<keyword evidence="3" id="KW-1185">Reference proteome</keyword>
<evidence type="ECO:0000256" key="1">
    <source>
        <dbReference type="SAM" id="MobiDB-lite"/>
    </source>
</evidence>
<accession>A0A5B7F602</accession>
<name>A0A5B7F602_PORTR</name>
<proteinExistence type="predicted"/>
<organism evidence="2 3">
    <name type="scientific">Portunus trituberculatus</name>
    <name type="common">Swimming crab</name>
    <name type="synonym">Neptunus trituberculatus</name>
    <dbReference type="NCBI Taxonomy" id="210409"/>
    <lineage>
        <taxon>Eukaryota</taxon>
        <taxon>Metazoa</taxon>
        <taxon>Ecdysozoa</taxon>
        <taxon>Arthropoda</taxon>
        <taxon>Crustacea</taxon>
        <taxon>Multicrustacea</taxon>
        <taxon>Malacostraca</taxon>
        <taxon>Eumalacostraca</taxon>
        <taxon>Eucarida</taxon>
        <taxon>Decapoda</taxon>
        <taxon>Pleocyemata</taxon>
        <taxon>Brachyura</taxon>
        <taxon>Eubrachyura</taxon>
        <taxon>Portunoidea</taxon>
        <taxon>Portunidae</taxon>
        <taxon>Portuninae</taxon>
        <taxon>Portunus</taxon>
    </lineage>
</organism>
<evidence type="ECO:0000313" key="2">
    <source>
        <dbReference type="EMBL" id="MPC42980.1"/>
    </source>
</evidence>
<dbReference type="Proteomes" id="UP000324222">
    <property type="component" value="Unassembled WGS sequence"/>
</dbReference>
<evidence type="ECO:0000313" key="3">
    <source>
        <dbReference type="Proteomes" id="UP000324222"/>
    </source>
</evidence>
<feature type="region of interest" description="Disordered" evidence="1">
    <location>
        <begin position="1"/>
        <end position="37"/>
    </location>
</feature>
<feature type="compositionally biased region" description="Basic and acidic residues" evidence="1">
    <location>
        <begin position="50"/>
        <end position="66"/>
    </location>
</feature>
<comment type="caution">
    <text evidence="2">The sequence shown here is derived from an EMBL/GenBank/DDBJ whole genome shotgun (WGS) entry which is preliminary data.</text>
</comment>
<sequence length="135" mass="15018">MRTRATQVSEGMVSPPLFRHSVAHSPPHLPAPSPPSHRCYRAVLHHSARLLHDEAPKERQRHEASKAGRATHLQHSTSEGRCRAETHPHATMSRGRLTPCNSDKVAVGRAGPTWRIQTPSPLFNRMLPCLPECLP</sequence>